<dbReference type="AlphaFoldDB" id="A0A438CQY1"/>
<dbReference type="Proteomes" id="UP000288805">
    <property type="component" value="Unassembled WGS sequence"/>
</dbReference>
<proteinExistence type="predicted"/>
<evidence type="ECO:0000313" key="1">
    <source>
        <dbReference type="EMBL" id="RVW25616.1"/>
    </source>
</evidence>
<dbReference type="EMBL" id="QGNW01002074">
    <property type="protein sequence ID" value="RVW25616.1"/>
    <property type="molecule type" value="Genomic_DNA"/>
</dbReference>
<comment type="caution">
    <text evidence="1">The sequence shown here is derived from an EMBL/GenBank/DDBJ whole genome shotgun (WGS) entry which is preliminary data.</text>
</comment>
<gene>
    <name evidence="1" type="ORF">CK203_104936</name>
</gene>
<accession>A0A438CQY1</accession>
<reference evidence="1 2" key="1">
    <citation type="journal article" date="2018" name="PLoS Genet.">
        <title>Population sequencing reveals clonal diversity and ancestral inbreeding in the grapevine cultivar Chardonnay.</title>
        <authorList>
            <person name="Roach M.J."/>
            <person name="Johnson D.L."/>
            <person name="Bohlmann J."/>
            <person name="van Vuuren H.J."/>
            <person name="Jones S.J."/>
            <person name="Pretorius I.S."/>
            <person name="Schmidt S.A."/>
            <person name="Borneman A.R."/>
        </authorList>
    </citation>
    <scope>NUCLEOTIDE SEQUENCE [LARGE SCALE GENOMIC DNA]</scope>
    <source>
        <strain evidence="2">cv. Chardonnay</strain>
        <tissue evidence="1">Leaf</tissue>
    </source>
</reference>
<dbReference type="PANTHER" id="PTHR33116">
    <property type="entry name" value="REVERSE TRANSCRIPTASE ZINC-BINDING DOMAIN-CONTAINING PROTEIN-RELATED-RELATED"/>
    <property type="match status" value="1"/>
</dbReference>
<name>A0A438CQY1_VITVI</name>
<sequence>MGGTEQAINVKIRSIPFKEQLGGSFSNTSQTLLTRPLSDHSPILLEGGEVRRGKTPFRFENMWLKVDGFKDMPGIKKSLDAACKGCALDQISYWDGKEREGQLSLEDMEAGRLAVEEFYWAGLEETSWRQKSWEAWLKEGGKNTIFFSQNGYKGFKTKGIPYPFVLVMEALSFLLRTTMEISFTYMAWVLLWFEATLRLRINSIKSELIPIRDVSNVEELASVFGCEVGKFPATDLGLPLGATFKSKVDWDVVEKRFFKRLPLWKRQYLSKGGRITLPKGILCNLPIYFMSLFVIPKLVGKWPEKLQRDSLWGEGALEKAHLLNMSMIYKIKRKEALALRIYPLSIRHLSVNGVGDLPCKEICFGKSL</sequence>
<evidence type="ECO:0000313" key="2">
    <source>
        <dbReference type="Proteomes" id="UP000288805"/>
    </source>
</evidence>
<organism evidence="1 2">
    <name type="scientific">Vitis vinifera</name>
    <name type="common">Grape</name>
    <dbReference type="NCBI Taxonomy" id="29760"/>
    <lineage>
        <taxon>Eukaryota</taxon>
        <taxon>Viridiplantae</taxon>
        <taxon>Streptophyta</taxon>
        <taxon>Embryophyta</taxon>
        <taxon>Tracheophyta</taxon>
        <taxon>Spermatophyta</taxon>
        <taxon>Magnoliopsida</taxon>
        <taxon>eudicotyledons</taxon>
        <taxon>Gunneridae</taxon>
        <taxon>Pentapetalae</taxon>
        <taxon>rosids</taxon>
        <taxon>Vitales</taxon>
        <taxon>Vitaceae</taxon>
        <taxon>Viteae</taxon>
        <taxon>Vitis</taxon>
    </lineage>
</organism>
<protein>
    <submittedName>
        <fullName evidence="1">Uncharacterized protein</fullName>
    </submittedName>
</protein>
<dbReference type="PANTHER" id="PTHR33116:SF78">
    <property type="entry name" value="OS12G0587133 PROTEIN"/>
    <property type="match status" value="1"/>
</dbReference>